<reference evidence="2" key="1">
    <citation type="journal article" date="2019" name="Mitochondrial DNA Part B Resour">
        <title>The complete mitochondrial genome of Pleonexes koreana (Kim &amp; Kim, 1988) (Crustacea: Amphipoda: Ampithoidae).</title>
        <authorList>
            <person name="Lee S.-H."/>
            <person name="Wongkamhaeng K."/>
            <person name="Lee S.-H."/>
            <person name="Shin M.-H."/>
        </authorList>
    </citation>
    <scope>NUCLEOTIDE SEQUENCE</scope>
</reference>
<accession>A0A5P9W7U8</accession>
<keyword evidence="1" id="KW-0472">Membrane</keyword>
<dbReference type="AlphaFoldDB" id="A0A5P9W7U8"/>
<dbReference type="Gene3D" id="1.10.287.3510">
    <property type="match status" value="1"/>
</dbReference>
<organism evidence="2">
    <name type="scientific">Pleonexes koreana</name>
    <dbReference type="NCBI Taxonomy" id="2663336"/>
    <lineage>
        <taxon>Eukaryota</taxon>
        <taxon>Metazoa</taxon>
        <taxon>Ecdysozoa</taxon>
        <taxon>Arthropoda</taxon>
        <taxon>Crustacea</taxon>
        <taxon>Multicrustacea</taxon>
        <taxon>Malacostraca</taxon>
        <taxon>Eumalacostraca</taxon>
        <taxon>Peracarida</taxon>
        <taxon>Amphipoda</taxon>
        <taxon>Senticaudata</taxon>
        <taxon>Corophiida</taxon>
        <taxon>Corophiidira</taxon>
        <taxon>Corophioidea</taxon>
        <taxon>Ampithoidae</taxon>
        <taxon>Pleonexes</taxon>
    </lineage>
</organism>
<keyword evidence="1" id="KW-0812">Transmembrane</keyword>
<name>A0A5P9W7U8_9CRUS</name>
<protein>
    <submittedName>
        <fullName evidence="2">NADH dehydrogenase subunit 4L</fullName>
    </submittedName>
</protein>
<geneLocation type="mitochondrion" evidence="2"/>
<keyword evidence="1" id="KW-1133">Transmembrane helix</keyword>
<keyword evidence="2" id="KW-0496">Mitochondrion</keyword>
<evidence type="ECO:0000256" key="1">
    <source>
        <dbReference type="SAM" id="Phobius"/>
    </source>
</evidence>
<feature type="transmembrane region" description="Helical" evidence="1">
    <location>
        <begin position="31"/>
        <end position="52"/>
    </location>
</feature>
<dbReference type="EMBL" id="MK265245">
    <property type="protein sequence ID" value="QFX74891.1"/>
    <property type="molecule type" value="Genomic_DNA"/>
</dbReference>
<proteinExistence type="predicted"/>
<gene>
    <name evidence="2" type="primary">ND4L</name>
</gene>
<feature type="transmembrane region" description="Helical" evidence="1">
    <location>
        <begin position="58"/>
        <end position="80"/>
    </location>
</feature>
<sequence>MTFFSFFVFFFVIPLCLLKFILNLNHLLISLLILEFISLSFFFGLCSSMHFFNLELVFLLYFLVMVVCEGVLGLCVLVLMSFSYGMDYIFVFNKLLC</sequence>
<evidence type="ECO:0000313" key="2">
    <source>
        <dbReference type="EMBL" id="QFX74891.1"/>
    </source>
</evidence>
<feature type="transmembrane region" description="Helical" evidence="1">
    <location>
        <begin position="6"/>
        <end position="24"/>
    </location>
</feature>